<dbReference type="InterPro" id="IPR001680">
    <property type="entry name" value="WD40_rpt"/>
</dbReference>
<keyword evidence="8" id="KW-1185">Reference proteome</keyword>
<dbReference type="PANTHER" id="PTHR44040">
    <property type="entry name" value="RETINOBLASTOMA-BINDING PROTEIN 5"/>
    <property type="match status" value="1"/>
</dbReference>
<dbReference type="PROSITE" id="PS50082">
    <property type="entry name" value="WD_REPEATS_2"/>
    <property type="match status" value="2"/>
</dbReference>
<dbReference type="GeneID" id="19161917"/>
<gene>
    <name evidence="7" type="ORF">A1O1_07055</name>
</gene>
<evidence type="ECO:0000256" key="5">
    <source>
        <dbReference type="PROSITE-ProRule" id="PRU00221"/>
    </source>
</evidence>
<evidence type="ECO:0000256" key="3">
    <source>
        <dbReference type="ARBA" id="ARBA00022737"/>
    </source>
</evidence>
<dbReference type="InterPro" id="IPR037850">
    <property type="entry name" value="RBBP5/Swd1"/>
</dbReference>
<feature type="compositionally biased region" description="Low complexity" evidence="6">
    <location>
        <begin position="245"/>
        <end position="277"/>
    </location>
</feature>
<dbReference type="HOGENOM" id="CLU_032142_0_0_1"/>
<dbReference type="eggNOG" id="KOG1273">
    <property type="taxonomic scope" value="Eukaryota"/>
</dbReference>
<dbReference type="PROSITE" id="PS00678">
    <property type="entry name" value="WD_REPEATS_1"/>
    <property type="match status" value="2"/>
</dbReference>
<dbReference type="InterPro" id="IPR036322">
    <property type="entry name" value="WD40_repeat_dom_sf"/>
</dbReference>
<comment type="subcellular location">
    <subcellularLocation>
        <location evidence="1">Nucleus</location>
    </subcellularLocation>
</comment>
<keyword evidence="2 5" id="KW-0853">WD repeat</keyword>
<dbReference type="RefSeq" id="XP_007726118.1">
    <property type="nucleotide sequence ID" value="XM_007727928.1"/>
</dbReference>
<feature type="region of interest" description="Disordered" evidence="6">
    <location>
        <begin position="245"/>
        <end position="280"/>
    </location>
</feature>
<proteinExistence type="predicted"/>
<evidence type="ECO:0000256" key="2">
    <source>
        <dbReference type="ARBA" id="ARBA00022574"/>
    </source>
</evidence>
<sequence>MNLALIDPFQLAQDSPDALINDLRSGHATTLRFSRKGDYLASGRVDGKVVIWDMETFGVAMKLHGHWKQIQSLSWSRDGRYILSASQDCRACLWDLQTQERIRIVKFEAPIYTAELHPYNRNMFIASLFEDRPHLVDITDPIPVKRILPTTPLTDSIPRSENKQATTSAVFSVLGNHIITGTSKGYINILETESRKIIHSTKISSGLISLLRLTSNGRQLLANSTDRIIRIINLPDLSLITPSSSSSSAAASNNNNPSSAAGAGQDQQQQGKPQAADSEADPATLAENIVLTTEHKFQDLVNRLRWNHCAFSHSSSTGIADYVTASTYMKKDIYIWELRTNSLLRILENREEPAIIEWHPSKPLLACTSIETGSIQIWGIEPQQKWSALAPDFTELTENVEYVEREDEFDTYPQEEHQKRRLDREDEIVDVLTVERKTGEEDSFVLPVLFDIEDSEDEDQELVKMGVGTLRKRDINEGKEYENDADDVGKAARRRK</sequence>
<dbReference type="Pfam" id="PF00400">
    <property type="entry name" value="WD40"/>
    <property type="match status" value="2"/>
</dbReference>
<dbReference type="Proteomes" id="UP000019484">
    <property type="component" value="Unassembled WGS sequence"/>
</dbReference>
<dbReference type="PROSITE" id="PS50294">
    <property type="entry name" value="WD_REPEATS_REGION"/>
    <property type="match status" value="1"/>
</dbReference>
<name>W9XSB4_9EURO</name>
<keyword evidence="4" id="KW-0539">Nucleus</keyword>
<feature type="repeat" description="WD" evidence="5">
    <location>
        <begin position="63"/>
        <end position="104"/>
    </location>
</feature>
<dbReference type="STRING" id="1182541.W9XSB4"/>
<dbReference type="GO" id="GO:0048188">
    <property type="term" value="C:Set1C/COMPASS complex"/>
    <property type="evidence" value="ECO:0007669"/>
    <property type="project" value="InterPro"/>
</dbReference>
<dbReference type="SUPFAM" id="SSF50978">
    <property type="entry name" value="WD40 repeat-like"/>
    <property type="match status" value="1"/>
</dbReference>
<reference evidence="7 8" key="1">
    <citation type="submission" date="2013-03" db="EMBL/GenBank/DDBJ databases">
        <title>The Genome Sequence of Capronia coronata CBS 617.96.</title>
        <authorList>
            <consortium name="The Broad Institute Genomics Platform"/>
            <person name="Cuomo C."/>
            <person name="de Hoog S."/>
            <person name="Gorbushina A."/>
            <person name="Walker B."/>
            <person name="Young S.K."/>
            <person name="Zeng Q."/>
            <person name="Gargeya S."/>
            <person name="Fitzgerald M."/>
            <person name="Haas B."/>
            <person name="Abouelleil A."/>
            <person name="Allen A.W."/>
            <person name="Alvarado L."/>
            <person name="Arachchi H.M."/>
            <person name="Berlin A.M."/>
            <person name="Chapman S.B."/>
            <person name="Gainer-Dewar J."/>
            <person name="Goldberg J."/>
            <person name="Griggs A."/>
            <person name="Gujja S."/>
            <person name="Hansen M."/>
            <person name="Howarth C."/>
            <person name="Imamovic A."/>
            <person name="Ireland A."/>
            <person name="Larimer J."/>
            <person name="McCowan C."/>
            <person name="Murphy C."/>
            <person name="Pearson M."/>
            <person name="Poon T.W."/>
            <person name="Priest M."/>
            <person name="Roberts A."/>
            <person name="Saif S."/>
            <person name="Shea T."/>
            <person name="Sisk P."/>
            <person name="Sykes S."/>
            <person name="Wortman J."/>
            <person name="Nusbaum C."/>
            <person name="Birren B."/>
        </authorList>
    </citation>
    <scope>NUCLEOTIDE SEQUENCE [LARGE SCALE GENOMIC DNA]</scope>
    <source>
        <strain evidence="7 8">CBS 617.96</strain>
    </source>
</reference>
<dbReference type="PANTHER" id="PTHR44040:SF1">
    <property type="entry name" value="RETINOBLASTOMA-BINDING PROTEIN 5"/>
    <property type="match status" value="1"/>
</dbReference>
<dbReference type="SMART" id="SM00320">
    <property type="entry name" value="WD40"/>
    <property type="match status" value="5"/>
</dbReference>
<organism evidence="7 8">
    <name type="scientific">Capronia coronata CBS 617.96</name>
    <dbReference type="NCBI Taxonomy" id="1182541"/>
    <lineage>
        <taxon>Eukaryota</taxon>
        <taxon>Fungi</taxon>
        <taxon>Dikarya</taxon>
        <taxon>Ascomycota</taxon>
        <taxon>Pezizomycotina</taxon>
        <taxon>Eurotiomycetes</taxon>
        <taxon>Chaetothyriomycetidae</taxon>
        <taxon>Chaetothyriales</taxon>
        <taxon>Herpotrichiellaceae</taxon>
        <taxon>Capronia</taxon>
    </lineage>
</organism>
<protein>
    <submittedName>
        <fullName evidence="7">Uncharacterized protein</fullName>
    </submittedName>
</protein>
<comment type="caution">
    <text evidence="7">The sequence shown here is derived from an EMBL/GenBank/DDBJ whole genome shotgun (WGS) entry which is preliminary data.</text>
</comment>
<accession>W9XSB4</accession>
<evidence type="ECO:0000256" key="1">
    <source>
        <dbReference type="ARBA" id="ARBA00004123"/>
    </source>
</evidence>
<dbReference type="AlphaFoldDB" id="W9XSB4"/>
<evidence type="ECO:0000313" key="7">
    <source>
        <dbReference type="EMBL" id="EXJ83432.1"/>
    </source>
</evidence>
<dbReference type="InterPro" id="IPR019775">
    <property type="entry name" value="WD40_repeat_CS"/>
</dbReference>
<dbReference type="InterPro" id="IPR015943">
    <property type="entry name" value="WD40/YVTN_repeat-like_dom_sf"/>
</dbReference>
<feature type="region of interest" description="Disordered" evidence="6">
    <location>
        <begin position="473"/>
        <end position="496"/>
    </location>
</feature>
<evidence type="ECO:0000256" key="4">
    <source>
        <dbReference type="ARBA" id="ARBA00023242"/>
    </source>
</evidence>
<feature type="compositionally biased region" description="Basic and acidic residues" evidence="6">
    <location>
        <begin position="473"/>
        <end position="490"/>
    </location>
</feature>
<dbReference type="EMBL" id="AMWN01000006">
    <property type="protein sequence ID" value="EXJ83432.1"/>
    <property type="molecule type" value="Genomic_DNA"/>
</dbReference>
<feature type="repeat" description="WD" evidence="5">
    <location>
        <begin position="29"/>
        <end position="56"/>
    </location>
</feature>
<dbReference type="OrthoDB" id="196858at2759"/>
<keyword evidence="3" id="KW-0677">Repeat</keyword>
<dbReference type="Gene3D" id="2.130.10.10">
    <property type="entry name" value="YVTN repeat-like/Quinoprotein amine dehydrogenase"/>
    <property type="match status" value="2"/>
</dbReference>
<evidence type="ECO:0000256" key="6">
    <source>
        <dbReference type="SAM" id="MobiDB-lite"/>
    </source>
</evidence>
<evidence type="ECO:0000313" key="8">
    <source>
        <dbReference type="Proteomes" id="UP000019484"/>
    </source>
</evidence>